<keyword evidence="3" id="KW-1185">Reference proteome</keyword>
<evidence type="ECO:0000259" key="1">
    <source>
        <dbReference type="Pfam" id="PF01425"/>
    </source>
</evidence>
<dbReference type="OrthoDB" id="5423360at2759"/>
<name>A0A6A5ZBX4_9PLEO</name>
<dbReference type="PANTHER" id="PTHR46310:SF7">
    <property type="entry name" value="AMIDASE 1"/>
    <property type="match status" value="1"/>
</dbReference>
<accession>A0A6A5ZBX4</accession>
<gene>
    <name evidence="2" type="ORF">BDV96DRAFT_657961</name>
</gene>
<dbReference type="EMBL" id="ML977320">
    <property type="protein sequence ID" value="KAF2116745.1"/>
    <property type="molecule type" value="Genomic_DNA"/>
</dbReference>
<proteinExistence type="predicted"/>
<organism evidence="2 3">
    <name type="scientific">Lophiotrema nucula</name>
    <dbReference type="NCBI Taxonomy" id="690887"/>
    <lineage>
        <taxon>Eukaryota</taxon>
        <taxon>Fungi</taxon>
        <taxon>Dikarya</taxon>
        <taxon>Ascomycota</taxon>
        <taxon>Pezizomycotina</taxon>
        <taxon>Dothideomycetes</taxon>
        <taxon>Pleosporomycetidae</taxon>
        <taxon>Pleosporales</taxon>
        <taxon>Lophiotremataceae</taxon>
        <taxon>Lophiotrema</taxon>
    </lineage>
</organism>
<reference evidence="2" key="1">
    <citation type="journal article" date="2020" name="Stud. Mycol.">
        <title>101 Dothideomycetes genomes: a test case for predicting lifestyles and emergence of pathogens.</title>
        <authorList>
            <person name="Haridas S."/>
            <person name="Albert R."/>
            <person name="Binder M."/>
            <person name="Bloem J."/>
            <person name="Labutti K."/>
            <person name="Salamov A."/>
            <person name="Andreopoulos B."/>
            <person name="Baker S."/>
            <person name="Barry K."/>
            <person name="Bills G."/>
            <person name="Bluhm B."/>
            <person name="Cannon C."/>
            <person name="Castanera R."/>
            <person name="Culley D."/>
            <person name="Daum C."/>
            <person name="Ezra D."/>
            <person name="Gonzalez J."/>
            <person name="Henrissat B."/>
            <person name="Kuo A."/>
            <person name="Liang C."/>
            <person name="Lipzen A."/>
            <person name="Lutzoni F."/>
            <person name="Magnuson J."/>
            <person name="Mondo S."/>
            <person name="Nolan M."/>
            <person name="Ohm R."/>
            <person name="Pangilinan J."/>
            <person name="Park H.-J."/>
            <person name="Ramirez L."/>
            <person name="Alfaro M."/>
            <person name="Sun H."/>
            <person name="Tritt A."/>
            <person name="Yoshinaga Y."/>
            <person name="Zwiers L.-H."/>
            <person name="Turgeon B."/>
            <person name="Goodwin S."/>
            <person name="Spatafora J."/>
            <person name="Crous P."/>
            <person name="Grigoriev I."/>
        </authorList>
    </citation>
    <scope>NUCLEOTIDE SEQUENCE</scope>
    <source>
        <strain evidence="2">CBS 627.86</strain>
    </source>
</reference>
<feature type="domain" description="Amidase" evidence="1">
    <location>
        <begin position="38"/>
        <end position="214"/>
    </location>
</feature>
<evidence type="ECO:0000313" key="3">
    <source>
        <dbReference type="Proteomes" id="UP000799770"/>
    </source>
</evidence>
<dbReference type="Pfam" id="PF01425">
    <property type="entry name" value="Amidase"/>
    <property type="match status" value="1"/>
</dbReference>
<dbReference type="Gene3D" id="3.90.1300.10">
    <property type="entry name" value="Amidase signature (AS) domain"/>
    <property type="match status" value="2"/>
</dbReference>
<dbReference type="Proteomes" id="UP000799770">
    <property type="component" value="Unassembled WGS sequence"/>
</dbReference>
<sequence length="451" mass="49432">METDSNRFEGLNAVINDNDGSWMQRIAVPSRCYSRPTLKLPLHGVRVSVKDNFALAGLKTGLQNRAFFATYEAEENTADYIKRLIDLGAIIVGKTKLSSFASGEKPCDWWEFLCPFNARADGHLNPGQSTTGGAASIGAYEWLDISIGSDSFGSVRVPAAQNGAYGIRLTTGLSAPTKGLYPNSPGFDMIGFLGRDLDEFLGFARASLNNEVKNIKKETWNANPPPGSNGRKFHNFTNGLVYNPFYYDGYHGTQSFRNDYQKRFNKKPYVTPHMQMKWDVGAGISREEYEATLLDLQVFRQWFHDNILKPQSRTGSTALLILPVGPGNPVFRDEIVESPPRFGIDQADLGAIAALPQIVLPIGHIPYDSPKSGQTEYLPIAGSIAGASGSDLMLLNLAREALVSADWPTKVSPGRFLFELSGPQNANPTNDAAGAPRIEISSRMRPKCIMS</sequence>
<dbReference type="SUPFAM" id="SSF75304">
    <property type="entry name" value="Amidase signature (AS) enzymes"/>
    <property type="match status" value="1"/>
</dbReference>
<dbReference type="PANTHER" id="PTHR46310">
    <property type="entry name" value="AMIDASE 1"/>
    <property type="match status" value="1"/>
</dbReference>
<dbReference type="InterPro" id="IPR023631">
    <property type="entry name" value="Amidase_dom"/>
</dbReference>
<evidence type="ECO:0000313" key="2">
    <source>
        <dbReference type="EMBL" id="KAF2116745.1"/>
    </source>
</evidence>
<dbReference type="AlphaFoldDB" id="A0A6A5ZBX4"/>
<protein>
    <submittedName>
        <fullName evidence="2">Amidase signature domain-containing protein</fullName>
    </submittedName>
</protein>
<dbReference type="InterPro" id="IPR036928">
    <property type="entry name" value="AS_sf"/>
</dbReference>